<protein>
    <submittedName>
        <fullName evidence="2">LamG domain-containing protein</fullName>
    </submittedName>
</protein>
<proteinExistence type="predicted"/>
<dbReference type="RefSeq" id="WP_148363888.1">
    <property type="nucleotide sequence ID" value="NZ_JARZAK010000015.1"/>
</dbReference>
<dbReference type="InterPro" id="IPR013320">
    <property type="entry name" value="ConA-like_dom_sf"/>
</dbReference>
<keyword evidence="3" id="KW-1185">Reference proteome</keyword>
<gene>
    <name evidence="2" type="ORF">QHG74_18880</name>
</gene>
<dbReference type="Proteomes" id="UP001292913">
    <property type="component" value="Unassembled WGS sequence"/>
</dbReference>
<evidence type="ECO:0000313" key="3">
    <source>
        <dbReference type="Proteomes" id="UP001292913"/>
    </source>
</evidence>
<accession>A0ABU5HUV8</accession>
<comment type="caution">
    <text evidence="2">The sequence shown here is derived from an EMBL/GenBank/DDBJ whole genome shotgun (WGS) entry which is preliminary data.</text>
</comment>
<name>A0ABU5HUV8_9BACE</name>
<dbReference type="SUPFAM" id="SSF49899">
    <property type="entry name" value="Concanavalin A-like lectins/glucanases"/>
    <property type="match status" value="1"/>
</dbReference>
<keyword evidence="1" id="KW-0732">Signal</keyword>
<feature type="chain" id="PRO_5046905440" evidence="1">
    <location>
        <begin position="20"/>
        <end position="552"/>
    </location>
</feature>
<sequence length="552" mass="61169">MKFVKFFFFASLLALSACGDEDDNKDNVTSSNMVELRVDFTEINIAQGDERTVNILSGNGDYVVTSANEEVVTAEVDGNIVKLKAVEGKNDAQSVVYVKDKYDQRVKIFVNTAATFDLKLSQNLFTLYSQVEGADEATVRIYTGNGGYTVGFHQEGDDTVFPTCVEINADDLEETEMFTIKGVAQGSAEIEVKDQQGKTAYVTVNVIAPKPILTDADEEGVLIKANQGSTQVKITSGNGEYQICDAGDPKIIRLEIYGNVVTVTGRKAGTTSFTVTDAKKQVSKPVQVTIAPEGRYAMNLGRNYAVWAHFGEMTGEGLEAIKEKTNGFKLTQMTWEIVTRVDETNWLQTFMGKEGYFILRGGDWENNKGRQMELVGISDNLKLRTGHGAFELGEWMHIALVVDCSKGQHDYSNKYKLYVNGKQVAWSDQQKTDIDYSAIDLCAGNDGGRITIGKASDNRRFLCGAILEARIWTVCRTEEQLIENAMKLKEEHPEGLLARWDFSAGAPVSYIDDGTNSDHELLMHICKYDSWGDVEFPMSSFEDASSIEVPFR</sequence>
<reference evidence="2 3" key="1">
    <citation type="submission" date="2023-04" db="EMBL/GenBank/DDBJ databases">
        <title>Bacteroides pacosi sp. nov., isolated from the fecal material of an alpaca.</title>
        <authorList>
            <person name="Miller S."/>
            <person name="Hendry M."/>
            <person name="King J."/>
            <person name="Sankaranarayanan K."/>
            <person name="Lawson P.A."/>
        </authorList>
    </citation>
    <scope>NUCLEOTIDE SEQUENCE [LARGE SCALE GENOMIC DNA]</scope>
    <source>
        <strain evidence="2 3">A2-P53</strain>
    </source>
</reference>
<evidence type="ECO:0000256" key="1">
    <source>
        <dbReference type="SAM" id="SignalP"/>
    </source>
</evidence>
<feature type="signal peptide" evidence="1">
    <location>
        <begin position="1"/>
        <end position="19"/>
    </location>
</feature>
<dbReference type="PROSITE" id="PS51257">
    <property type="entry name" value="PROKAR_LIPOPROTEIN"/>
    <property type="match status" value="1"/>
</dbReference>
<dbReference type="Gene3D" id="2.60.120.200">
    <property type="match status" value="1"/>
</dbReference>
<evidence type="ECO:0000313" key="2">
    <source>
        <dbReference type="EMBL" id="MDY7259780.1"/>
    </source>
</evidence>
<dbReference type="Pfam" id="PF13385">
    <property type="entry name" value="Laminin_G_3"/>
    <property type="match status" value="1"/>
</dbReference>
<organism evidence="2 3">
    <name type="scientific">Bacteroides vicugnae</name>
    <dbReference type="NCBI Taxonomy" id="3037989"/>
    <lineage>
        <taxon>Bacteria</taxon>
        <taxon>Pseudomonadati</taxon>
        <taxon>Bacteroidota</taxon>
        <taxon>Bacteroidia</taxon>
        <taxon>Bacteroidales</taxon>
        <taxon>Bacteroidaceae</taxon>
        <taxon>Bacteroides</taxon>
    </lineage>
</organism>
<dbReference type="EMBL" id="JARZAK010000015">
    <property type="protein sequence ID" value="MDY7259780.1"/>
    <property type="molecule type" value="Genomic_DNA"/>
</dbReference>